<keyword evidence="2" id="KW-1185">Reference proteome</keyword>
<name>A0ABW6SY54_9ACTN</name>
<dbReference type="EMBL" id="JBIASD010000026">
    <property type="protein sequence ID" value="MFF3669949.1"/>
    <property type="molecule type" value="Genomic_DNA"/>
</dbReference>
<reference evidence="1 2" key="1">
    <citation type="submission" date="2024-10" db="EMBL/GenBank/DDBJ databases">
        <title>The Natural Products Discovery Center: Release of the First 8490 Sequenced Strains for Exploring Actinobacteria Biosynthetic Diversity.</title>
        <authorList>
            <person name="Kalkreuter E."/>
            <person name="Kautsar S.A."/>
            <person name="Yang D."/>
            <person name="Bader C.D."/>
            <person name="Teijaro C.N."/>
            <person name="Fluegel L."/>
            <person name="Davis C.M."/>
            <person name="Simpson J.R."/>
            <person name="Lauterbach L."/>
            <person name="Steele A.D."/>
            <person name="Gui C."/>
            <person name="Meng S."/>
            <person name="Li G."/>
            <person name="Viehrig K."/>
            <person name="Ye F."/>
            <person name="Su P."/>
            <person name="Kiefer A.F."/>
            <person name="Nichols A."/>
            <person name="Cepeda A.J."/>
            <person name="Yan W."/>
            <person name="Fan B."/>
            <person name="Jiang Y."/>
            <person name="Adhikari A."/>
            <person name="Zheng C.-J."/>
            <person name="Schuster L."/>
            <person name="Cowan T.M."/>
            <person name="Smanski M.J."/>
            <person name="Chevrette M.G."/>
            <person name="De Carvalho L.P.S."/>
            <person name="Shen B."/>
        </authorList>
    </citation>
    <scope>NUCLEOTIDE SEQUENCE [LARGE SCALE GENOMIC DNA]</scope>
    <source>
        <strain evidence="1 2">NPDC002173</strain>
    </source>
</reference>
<dbReference type="SUPFAM" id="SSF52540">
    <property type="entry name" value="P-loop containing nucleoside triphosphate hydrolases"/>
    <property type="match status" value="1"/>
</dbReference>
<dbReference type="Proteomes" id="UP001602013">
    <property type="component" value="Unassembled WGS sequence"/>
</dbReference>
<dbReference type="InterPro" id="IPR027417">
    <property type="entry name" value="P-loop_NTPase"/>
</dbReference>
<protein>
    <submittedName>
        <fullName evidence="1">Chloramphenicol phosphotransferase CPT family protein</fullName>
    </submittedName>
</protein>
<dbReference type="RefSeq" id="WP_387416221.1">
    <property type="nucleotide sequence ID" value="NZ_JBIASD010000026.1"/>
</dbReference>
<dbReference type="PIRSF" id="PIRSF007531">
    <property type="entry name" value="CPT"/>
    <property type="match status" value="1"/>
</dbReference>
<comment type="caution">
    <text evidence="1">The sequence shown here is derived from an EMBL/GenBank/DDBJ whole genome shotgun (WGS) entry which is preliminary data.</text>
</comment>
<organism evidence="1 2">
    <name type="scientific">Microtetraspora malaysiensis</name>
    <dbReference type="NCBI Taxonomy" id="161358"/>
    <lineage>
        <taxon>Bacteria</taxon>
        <taxon>Bacillati</taxon>
        <taxon>Actinomycetota</taxon>
        <taxon>Actinomycetes</taxon>
        <taxon>Streptosporangiales</taxon>
        <taxon>Streptosporangiaceae</taxon>
        <taxon>Microtetraspora</taxon>
    </lineage>
</organism>
<proteinExistence type="predicted"/>
<sequence>MEPTPPNRGRGRIIMLNGASSSGKSTLAKAIQRSLDEPFLHVSSDQFVASGMLPERREDEGPFSWWDEMRPRFFQGFHHCLPALAGAGNDLIVEHIIEFRTWREYLAHLLADFDVFLVGVHCDLAEVDRRERERGDRRIGEGRGHVEIDGIHMFGPYDYEVDTTQGVSPTLARSVVTAWRSRDTRGVLASFDVSGTDAPAPS</sequence>
<dbReference type="Pfam" id="PF07931">
    <property type="entry name" value="CPT"/>
    <property type="match status" value="1"/>
</dbReference>
<evidence type="ECO:0000313" key="1">
    <source>
        <dbReference type="EMBL" id="MFF3669949.1"/>
    </source>
</evidence>
<evidence type="ECO:0000313" key="2">
    <source>
        <dbReference type="Proteomes" id="UP001602013"/>
    </source>
</evidence>
<dbReference type="InterPro" id="IPR012853">
    <property type="entry name" value="CPT"/>
</dbReference>
<dbReference type="Gene3D" id="3.40.50.300">
    <property type="entry name" value="P-loop containing nucleotide triphosphate hydrolases"/>
    <property type="match status" value="1"/>
</dbReference>
<gene>
    <name evidence="1" type="ORF">ACFYXI_30615</name>
</gene>
<accession>A0ABW6SY54</accession>